<organism evidence="2 3">
    <name type="scientific">Ficus carica</name>
    <name type="common">Common fig</name>
    <dbReference type="NCBI Taxonomy" id="3494"/>
    <lineage>
        <taxon>Eukaryota</taxon>
        <taxon>Viridiplantae</taxon>
        <taxon>Streptophyta</taxon>
        <taxon>Embryophyta</taxon>
        <taxon>Tracheophyta</taxon>
        <taxon>Spermatophyta</taxon>
        <taxon>Magnoliopsida</taxon>
        <taxon>eudicotyledons</taxon>
        <taxon>Gunneridae</taxon>
        <taxon>Pentapetalae</taxon>
        <taxon>rosids</taxon>
        <taxon>fabids</taxon>
        <taxon>Rosales</taxon>
        <taxon>Moraceae</taxon>
        <taxon>Ficeae</taxon>
        <taxon>Ficus</taxon>
    </lineage>
</organism>
<dbReference type="EMBL" id="BTGU01000011">
    <property type="protein sequence ID" value="GMN40511.1"/>
    <property type="molecule type" value="Genomic_DNA"/>
</dbReference>
<evidence type="ECO:0000256" key="1">
    <source>
        <dbReference type="SAM" id="MobiDB-lite"/>
    </source>
</evidence>
<dbReference type="Proteomes" id="UP001187192">
    <property type="component" value="Unassembled WGS sequence"/>
</dbReference>
<feature type="compositionally biased region" description="Basic and acidic residues" evidence="1">
    <location>
        <begin position="30"/>
        <end position="40"/>
    </location>
</feature>
<reference evidence="2" key="1">
    <citation type="submission" date="2023-07" db="EMBL/GenBank/DDBJ databases">
        <title>draft genome sequence of fig (Ficus carica).</title>
        <authorList>
            <person name="Takahashi T."/>
            <person name="Nishimura K."/>
        </authorList>
    </citation>
    <scope>NUCLEOTIDE SEQUENCE</scope>
</reference>
<sequence>MGELTEGATDRLKVEGVKGPLLGTASRTRSQGDHERDSDSGKNGLRGRQTPARANSVRDTAVWGARSARDTADGGLLCGLSSWVV</sequence>
<comment type="caution">
    <text evidence="2">The sequence shown here is derived from an EMBL/GenBank/DDBJ whole genome shotgun (WGS) entry which is preliminary data.</text>
</comment>
<proteinExistence type="predicted"/>
<dbReference type="AlphaFoldDB" id="A0AA88D2V4"/>
<feature type="region of interest" description="Disordered" evidence="1">
    <location>
        <begin position="1"/>
        <end position="60"/>
    </location>
</feature>
<evidence type="ECO:0000313" key="3">
    <source>
        <dbReference type="Proteomes" id="UP001187192"/>
    </source>
</evidence>
<accession>A0AA88D2V4</accession>
<protein>
    <submittedName>
        <fullName evidence="2">Uncharacterized protein</fullName>
    </submittedName>
</protein>
<gene>
    <name evidence="2" type="ORF">TIFTF001_009743</name>
</gene>
<name>A0AA88D2V4_FICCA</name>
<evidence type="ECO:0000313" key="2">
    <source>
        <dbReference type="EMBL" id="GMN40511.1"/>
    </source>
</evidence>
<keyword evidence="3" id="KW-1185">Reference proteome</keyword>